<keyword evidence="3" id="KW-0539">Nucleus</keyword>
<comment type="caution">
    <text evidence="6">The sequence shown here is derived from an EMBL/GenBank/DDBJ whole genome shotgun (WGS) entry which is preliminary data.</text>
</comment>
<gene>
    <name evidence="6" type="ORF">PaG_04502</name>
</gene>
<dbReference type="OrthoDB" id="4934715at2759"/>
<reference evidence="6 7" key="1">
    <citation type="journal article" date="2014" name="Genome Announc.">
        <title>Genome sequence of the basidiomycetous fungus Pseudozyma aphidis DSM70725, an efficient producer of biosurfactant mannosylerythritol lipids.</title>
        <authorList>
            <person name="Lorenz S."/>
            <person name="Guenther M."/>
            <person name="Grumaz C."/>
            <person name="Rupp S."/>
            <person name="Zibek S."/>
            <person name="Sohn K."/>
        </authorList>
    </citation>
    <scope>NUCLEOTIDE SEQUENCE [LARGE SCALE GENOMIC DNA]</scope>
    <source>
        <strain evidence="7">ATCC 32657 / CBS 517.83 / DSM 70725 / JCM 10318 / NBRC 10182 / NRRL Y-7954 / St-0401</strain>
    </source>
</reference>
<feature type="compositionally biased region" description="Low complexity" evidence="4">
    <location>
        <begin position="98"/>
        <end position="114"/>
    </location>
</feature>
<feature type="region of interest" description="Disordered" evidence="4">
    <location>
        <begin position="608"/>
        <end position="629"/>
    </location>
</feature>
<evidence type="ECO:0000259" key="5">
    <source>
        <dbReference type="PROSITE" id="PS50048"/>
    </source>
</evidence>
<comment type="subcellular location">
    <subcellularLocation>
        <location evidence="1">Nucleus</location>
    </subcellularLocation>
</comment>
<dbReference type="EMBL" id="AWNI01000016">
    <property type="protein sequence ID" value="ETS61465.1"/>
    <property type="molecule type" value="Genomic_DNA"/>
</dbReference>
<dbReference type="GO" id="GO:0000981">
    <property type="term" value="F:DNA-binding transcription factor activity, RNA polymerase II-specific"/>
    <property type="evidence" value="ECO:0007669"/>
    <property type="project" value="InterPro"/>
</dbReference>
<dbReference type="Proteomes" id="UP000019462">
    <property type="component" value="Unassembled WGS sequence"/>
</dbReference>
<dbReference type="PANTHER" id="PTHR31001">
    <property type="entry name" value="UNCHARACTERIZED TRANSCRIPTIONAL REGULATORY PROTEIN"/>
    <property type="match status" value="1"/>
</dbReference>
<feature type="region of interest" description="Disordered" evidence="4">
    <location>
        <begin position="1"/>
        <end position="20"/>
    </location>
</feature>
<dbReference type="PROSITE" id="PS00463">
    <property type="entry name" value="ZN2_CY6_FUNGAL_1"/>
    <property type="match status" value="1"/>
</dbReference>
<dbReference type="SMART" id="SM00906">
    <property type="entry name" value="Fungal_trans"/>
    <property type="match status" value="1"/>
</dbReference>
<feature type="domain" description="Zn(2)-C6 fungal-type" evidence="5">
    <location>
        <begin position="42"/>
        <end position="72"/>
    </location>
</feature>
<evidence type="ECO:0000313" key="7">
    <source>
        <dbReference type="Proteomes" id="UP000019462"/>
    </source>
</evidence>
<proteinExistence type="predicted"/>
<evidence type="ECO:0000256" key="3">
    <source>
        <dbReference type="ARBA" id="ARBA00023242"/>
    </source>
</evidence>
<dbReference type="InterPro" id="IPR001138">
    <property type="entry name" value="Zn2Cys6_DnaBD"/>
</dbReference>
<evidence type="ECO:0000256" key="1">
    <source>
        <dbReference type="ARBA" id="ARBA00004123"/>
    </source>
</evidence>
<dbReference type="InterPro" id="IPR050613">
    <property type="entry name" value="Sec_Metabolite_Reg"/>
</dbReference>
<dbReference type="PROSITE" id="PS50048">
    <property type="entry name" value="ZN2_CY6_FUNGAL_2"/>
    <property type="match status" value="1"/>
</dbReference>
<dbReference type="HOGENOM" id="CLU_007574_1_1_1"/>
<protein>
    <recommendedName>
        <fullName evidence="5">Zn(2)-C6 fungal-type domain-containing protein</fullName>
    </recommendedName>
</protein>
<dbReference type="GO" id="GO:0008270">
    <property type="term" value="F:zinc ion binding"/>
    <property type="evidence" value="ECO:0007669"/>
    <property type="project" value="InterPro"/>
</dbReference>
<dbReference type="Pfam" id="PF00172">
    <property type="entry name" value="Zn_clus"/>
    <property type="match status" value="1"/>
</dbReference>
<evidence type="ECO:0000256" key="4">
    <source>
        <dbReference type="SAM" id="MobiDB-lite"/>
    </source>
</evidence>
<evidence type="ECO:0000313" key="6">
    <source>
        <dbReference type="EMBL" id="ETS61465.1"/>
    </source>
</evidence>
<dbReference type="GO" id="GO:0005634">
    <property type="term" value="C:nucleus"/>
    <property type="evidence" value="ECO:0007669"/>
    <property type="project" value="UniProtKB-SubCell"/>
</dbReference>
<dbReference type="InterPro" id="IPR007219">
    <property type="entry name" value="XnlR_reg_dom"/>
</dbReference>
<dbReference type="Gene3D" id="4.10.240.10">
    <property type="entry name" value="Zn(2)-C6 fungal-type DNA-binding domain"/>
    <property type="match status" value="1"/>
</dbReference>
<dbReference type="GO" id="GO:0003677">
    <property type="term" value="F:DNA binding"/>
    <property type="evidence" value="ECO:0007669"/>
    <property type="project" value="InterPro"/>
</dbReference>
<sequence length="693" mass="77199">MARPRPRSGSSAAAPAQSLESLEQEALELLGQRKRRQRVRYSCTECHRRKHKCDRETPCSKCIERGVADACTPHDGSAQDAHDRVRQLETVLSRLVHATRSTGGSSSPRAGSSALGTPDASQAGTPRRKSNPGVATAASLPFRAQVGSELIEFSSSNHGYPPSAHYERLVREGSIEKDAIRILASDLPSLDDTNALLDVFFRDINPLMFPFDEMWFREAVHSAADIIWGDPSTTYGQDGPNHLSVIALLYGVLALTYLAQPLQMGSEARGAERAARMAWRCREVHALAQSIQCHDAFVVLSYVLLARYLILQRQARESWLVLGHAVRQAQVLGLHRMGKAEEEEAREAAMRRVIWMHLFFEDRFSSLIVGQAPLINEAFCNTQPPLSKTMDTDREQLDLAQVVRVRHELSRIVGEALELFLSDEREMCYEAVLRLDHQLELFRDALPSPYRTDSCIDNADGAQRHVALHRFVLHISLYYVVISVHLPYLRHGGGDAAFERSRQVAMEAAVGDHAARVRLRDELEWPAHMARDAFVGGRFFYFHATSTLGICLLSEPDERKVREMLPLLDEFLQFAREHQRQTGVDPDRCIRQEISIVSLIRSRVLRRAESRSTATPHKGGGAASGPSVVTGGLAQEQHEVQQTTAEGAAWPAGMVELGQPSAGADVYDWWTWLVSSLSPSDLPSLVDPHARTN</sequence>
<dbReference type="PANTHER" id="PTHR31001:SF87">
    <property type="entry name" value="COL-21"/>
    <property type="match status" value="1"/>
</dbReference>
<keyword evidence="2" id="KW-0479">Metal-binding</keyword>
<dbReference type="CDD" id="cd12148">
    <property type="entry name" value="fungal_TF_MHR"/>
    <property type="match status" value="1"/>
</dbReference>
<evidence type="ECO:0000256" key="2">
    <source>
        <dbReference type="ARBA" id="ARBA00022723"/>
    </source>
</evidence>
<accession>W3VIX2</accession>
<organism evidence="6 7">
    <name type="scientific">Moesziomyces aphidis</name>
    <name type="common">Pseudozyma aphidis</name>
    <dbReference type="NCBI Taxonomy" id="84754"/>
    <lineage>
        <taxon>Eukaryota</taxon>
        <taxon>Fungi</taxon>
        <taxon>Dikarya</taxon>
        <taxon>Basidiomycota</taxon>
        <taxon>Ustilaginomycotina</taxon>
        <taxon>Ustilaginomycetes</taxon>
        <taxon>Ustilaginales</taxon>
        <taxon>Ustilaginaceae</taxon>
        <taxon>Moesziomyces</taxon>
    </lineage>
</organism>
<dbReference type="SUPFAM" id="SSF57701">
    <property type="entry name" value="Zn2/Cys6 DNA-binding domain"/>
    <property type="match status" value="1"/>
</dbReference>
<dbReference type="GO" id="GO:0006351">
    <property type="term" value="P:DNA-templated transcription"/>
    <property type="evidence" value="ECO:0007669"/>
    <property type="project" value="InterPro"/>
</dbReference>
<dbReference type="InterPro" id="IPR036864">
    <property type="entry name" value="Zn2-C6_fun-type_DNA-bd_sf"/>
</dbReference>
<feature type="region of interest" description="Disordered" evidence="4">
    <location>
        <begin position="98"/>
        <end position="137"/>
    </location>
</feature>
<keyword evidence="7" id="KW-1185">Reference proteome</keyword>
<dbReference type="CDD" id="cd00067">
    <property type="entry name" value="GAL4"/>
    <property type="match status" value="1"/>
</dbReference>
<name>W3VIX2_MOEAP</name>
<dbReference type="AlphaFoldDB" id="W3VIX2"/>
<feature type="compositionally biased region" description="Low complexity" evidence="4">
    <location>
        <begin position="7"/>
        <end position="20"/>
    </location>
</feature>
<dbReference type="Pfam" id="PF04082">
    <property type="entry name" value="Fungal_trans"/>
    <property type="match status" value="1"/>
</dbReference>
<dbReference type="SMART" id="SM00066">
    <property type="entry name" value="GAL4"/>
    <property type="match status" value="1"/>
</dbReference>